<evidence type="ECO:0000313" key="2">
    <source>
        <dbReference type="Proteomes" id="UP000077202"/>
    </source>
</evidence>
<organism evidence="1 2">
    <name type="scientific">Marchantia polymorpha subsp. ruderalis</name>
    <dbReference type="NCBI Taxonomy" id="1480154"/>
    <lineage>
        <taxon>Eukaryota</taxon>
        <taxon>Viridiplantae</taxon>
        <taxon>Streptophyta</taxon>
        <taxon>Embryophyta</taxon>
        <taxon>Marchantiophyta</taxon>
        <taxon>Marchantiopsida</taxon>
        <taxon>Marchantiidae</taxon>
        <taxon>Marchantiales</taxon>
        <taxon>Marchantiaceae</taxon>
        <taxon>Marchantia</taxon>
    </lineage>
</organism>
<dbReference type="EMBL" id="LVLJ01001782">
    <property type="protein sequence ID" value="OAE28045.1"/>
    <property type="molecule type" value="Genomic_DNA"/>
</dbReference>
<dbReference type="AlphaFoldDB" id="A0A176W6Q0"/>
<sequence>MPMGDGIVQNTKCQMLYSFVENGKIMRVKRQGCGSRVASLDSLEGRRASQSAPIVPRPKEKWFMSPWAEWSKKQSRTGQDRTGKGEEPVSLGALLLLLFAEAAAVGGGQGPRNRGRDCVRTDGILKPTCNIQLFRLVTQERCAGLGRAARIGRLCGIGKALWLPFVRKREEEEEVEQSTAWKNMALQETSFRETWHCSGAVFRESRLAGENIDLRLDSAA</sequence>
<name>A0A176W6Q0_MARPO</name>
<evidence type="ECO:0000313" key="1">
    <source>
        <dbReference type="EMBL" id="OAE28045.1"/>
    </source>
</evidence>
<accession>A0A176W6Q0</accession>
<gene>
    <name evidence="1" type="ORF">AXG93_488s1070</name>
</gene>
<reference evidence="1" key="1">
    <citation type="submission" date="2016-03" db="EMBL/GenBank/DDBJ databases">
        <title>Mechanisms controlling the formation of the plant cell surface in tip-growing cells are functionally conserved among land plants.</title>
        <authorList>
            <person name="Honkanen S."/>
            <person name="Jones V.A."/>
            <person name="Morieri G."/>
            <person name="Champion C."/>
            <person name="Hetherington A.J."/>
            <person name="Kelly S."/>
            <person name="Saint-Marcoux D."/>
            <person name="Proust H."/>
            <person name="Prescott H."/>
            <person name="Dolan L."/>
        </authorList>
    </citation>
    <scope>NUCLEOTIDE SEQUENCE [LARGE SCALE GENOMIC DNA]</scope>
    <source>
        <tissue evidence="1">Whole gametophyte</tissue>
    </source>
</reference>
<proteinExistence type="predicted"/>
<keyword evidence="2" id="KW-1185">Reference proteome</keyword>
<dbReference type="Proteomes" id="UP000077202">
    <property type="component" value="Unassembled WGS sequence"/>
</dbReference>
<comment type="caution">
    <text evidence="1">The sequence shown here is derived from an EMBL/GenBank/DDBJ whole genome shotgun (WGS) entry which is preliminary data.</text>
</comment>
<protein>
    <submittedName>
        <fullName evidence="1">Uncharacterized protein</fullName>
    </submittedName>
</protein>